<organism evidence="10 11">
    <name type="scientific">Candidatus Anaerostipes excrementavium</name>
    <dbReference type="NCBI Taxonomy" id="2838463"/>
    <lineage>
        <taxon>Bacteria</taxon>
        <taxon>Bacillati</taxon>
        <taxon>Bacillota</taxon>
        <taxon>Clostridia</taxon>
        <taxon>Lachnospirales</taxon>
        <taxon>Lachnospiraceae</taxon>
        <taxon>Anaerostipes</taxon>
    </lineage>
</organism>
<evidence type="ECO:0000256" key="1">
    <source>
        <dbReference type="ARBA" id="ARBA00004202"/>
    </source>
</evidence>
<dbReference type="SUPFAM" id="SSF52540">
    <property type="entry name" value="P-loop containing nucleoside triphosphate hydrolases"/>
    <property type="match status" value="1"/>
</dbReference>
<evidence type="ECO:0000256" key="2">
    <source>
        <dbReference type="ARBA" id="ARBA00005417"/>
    </source>
</evidence>
<evidence type="ECO:0000256" key="4">
    <source>
        <dbReference type="ARBA" id="ARBA00022475"/>
    </source>
</evidence>
<dbReference type="AlphaFoldDB" id="A0A9D1WZE9"/>
<evidence type="ECO:0000256" key="8">
    <source>
        <dbReference type="ARBA" id="ARBA00023136"/>
    </source>
</evidence>
<evidence type="ECO:0000259" key="9">
    <source>
        <dbReference type="PROSITE" id="PS50893"/>
    </source>
</evidence>
<keyword evidence="7" id="KW-1278">Translocase</keyword>
<evidence type="ECO:0000256" key="6">
    <source>
        <dbReference type="ARBA" id="ARBA00022840"/>
    </source>
</evidence>
<accession>A0A9D1WZE9</accession>
<dbReference type="FunFam" id="3.40.50.300:FF:000224">
    <property type="entry name" value="Energy-coupling factor transporter ATP-binding protein EcfA"/>
    <property type="match status" value="1"/>
</dbReference>
<dbReference type="InterPro" id="IPR003439">
    <property type="entry name" value="ABC_transporter-like_ATP-bd"/>
</dbReference>
<keyword evidence="8" id="KW-0472">Membrane</keyword>
<keyword evidence="6" id="KW-0067">ATP-binding</keyword>
<dbReference type="SMART" id="SM00382">
    <property type="entry name" value="AAA"/>
    <property type="match status" value="1"/>
</dbReference>
<dbReference type="PANTHER" id="PTHR43553">
    <property type="entry name" value="HEAVY METAL TRANSPORTER"/>
    <property type="match status" value="1"/>
</dbReference>
<evidence type="ECO:0000256" key="7">
    <source>
        <dbReference type="ARBA" id="ARBA00022967"/>
    </source>
</evidence>
<protein>
    <submittedName>
        <fullName evidence="10">Energy-coupling factor transporter ATPase</fullName>
    </submittedName>
</protein>
<dbReference type="CDD" id="cd03225">
    <property type="entry name" value="ABC_cobalt_CbiO_domain1"/>
    <property type="match status" value="1"/>
</dbReference>
<dbReference type="NCBIfam" id="TIGR04520">
    <property type="entry name" value="ECF_ATPase_1"/>
    <property type="match status" value="1"/>
</dbReference>
<evidence type="ECO:0000313" key="10">
    <source>
        <dbReference type="EMBL" id="HIX68810.1"/>
    </source>
</evidence>
<keyword evidence="3" id="KW-0813">Transport</keyword>
<dbReference type="Proteomes" id="UP000886721">
    <property type="component" value="Unassembled WGS sequence"/>
</dbReference>
<feature type="domain" description="ABC transporter" evidence="9">
    <location>
        <begin position="4"/>
        <end position="247"/>
    </location>
</feature>
<dbReference type="GO" id="GO:0016887">
    <property type="term" value="F:ATP hydrolysis activity"/>
    <property type="evidence" value="ECO:0007669"/>
    <property type="project" value="InterPro"/>
</dbReference>
<dbReference type="InterPro" id="IPR030947">
    <property type="entry name" value="EcfA_1"/>
</dbReference>
<comment type="caution">
    <text evidence="10">The sequence shown here is derived from an EMBL/GenBank/DDBJ whole genome shotgun (WGS) entry which is preliminary data.</text>
</comment>
<dbReference type="GO" id="GO:0005524">
    <property type="term" value="F:ATP binding"/>
    <property type="evidence" value="ECO:0007669"/>
    <property type="project" value="UniProtKB-KW"/>
</dbReference>
<dbReference type="InterPro" id="IPR017871">
    <property type="entry name" value="ABC_transporter-like_CS"/>
</dbReference>
<reference evidence="10" key="1">
    <citation type="journal article" date="2021" name="PeerJ">
        <title>Extensive microbial diversity within the chicken gut microbiome revealed by metagenomics and culture.</title>
        <authorList>
            <person name="Gilroy R."/>
            <person name="Ravi A."/>
            <person name="Getino M."/>
            <person name="Pursley I."/>
            <person name="Horton D.L."/>
            <person name="Alikhan N.F."/>
            <person name="Baker D."/>
            <person name="Gharbi K."/>
            <person name="Hall N."/>
            <person name="Watson M."/>
            <person name="Adriaenssens E.M."/>
            <person name="Foster-Nyarko E."/>
            <person name="Jarju S."/>
            <person name="Secka A."/>
            <person name="Antonio M."/>
            <person name="Oren A."/>
            <person name="Chaudhuri R.R."/>
            <person name="La Ragione R."/>
            <person name="Hildebrand F."/>
            <person name="Pallen M.J."/>
        </authorList>
    </citation>
    <scope>NUCLEOTIDE SEQUENCE</scope>
    <source>
        <strain evidence="10">CHK191-13928</strain>
    </source>
</reference>
<dbReference type="InterPro" id="IPR015856">
    <property type="entry name" value="ABC_transpr_CbiO/EcfA_su"/>
</dbReference>
<dbReference type="GO" id="GO:0043190">
    <property type="term" value="C:ATP-binding cassette (ABC) transporter complex"/>
    <property type="evidence" value="ECO:0007669"/>
    <property type="project" value="TreeGrafter"/>
</dbReference>
<keyword evidence="5" id="KW-0547">Nucleotide-binding</keyword>
<comment type="similarity">
    <text evidence="2">Belongs to the ABC transporter superfamily.</text>
</comment>
<comment type="subcellular location">
    <subcellularLocation>
        <location evidence="1">Cell membrane</location>
        <topology evidence="1">Peripheral membrane protein</topology>
    </subcellularLocation>
</comment>
<dbReference type="InterPro" id="IPR050095">
    <property type="entry name" value="ECF_ABC_transporter_ATP-bd"/>
</dbReference>
<keyword evidence="4" id="KW-1003">Cell membrane</keyword>
<dbReference type="InterPro" id="IPR027417">
    <property type="entry name" value="P-loop_NTPase"/>
</dbReference>
<evidence type="ECO:0000256" key="3">
    <source>
        <dbReference type="ARBA" id="ARBA00022448"/>
    </source>
</evidence>
<gene>
    <name evidence="10" type="ORF">H9735_11905</name>
</gene>
<evidence type="ECO:0000256" key="5">
    <source>
        <dbReference type="ARBA" id="ARBA00022741"/>
    </source>
</evidence>
<dbReference type="PROSITE" id="PS00211">
    <property type="entry name" value="ABC_TRANSPORTER_1"/>
    <property type="match status" value="1"/>
</dbReference>
<dbReference type="GO" id="GO:0042626">
    <property type="term" value="F:ATPase-coupled transmembrane transporter activity"/>
    <property type="evidence" value="ECO:0007669"/>
    <property type="project" value="TreeGrafter"/>
</dbReference>
<dbReference type="NCBIfam" id="NF010167">
    <property type="entry name" value="PRK13648.1"/>
    <property type="match status" value="1"/>
</dbReference>
<dbReference type="InterPro" id="IPR003593">
    <property type="entry name" value="AAA+_ATPase"/>
</dbReference>
<sequence>MAMIQIKNLIHKYMTYGDSEEEVQEIKAIDDLDLSVQKGEFIAILGRNGSGKSSLAKHINGLLMPTEGAVYVKGMDTREHSQILKIRQSAGIVFQNPDNQIVGTIVEEDVAFGPENMGKPVEDIWRRVTKALSDVGMLAYKESSPNRLSGGQKQRIAIAGIMAMEPECIVLDEPTAMLDPQGRQHVLSLVKELNREKKITILMVTHHMEEVLLADRIIVMSEGKIVSDGTPKEVFSKVEMLKSLGLEVPYAAELAYELRKEGVPLSDEIITKEELVEELCQFV</sequence>
<dbReference type="Gene3D" id="3.40.50.300">
    <property type="entry name" value="P-loop containing nucleotide triphosphate hydrolases"/>
    <property type="match status" value="1"/>
</dbReference>
<name>A0A9D1WZE9_9FIRM</name>
<reference evidence="10" key="2">
    <citation type="submission" date="2021-04" db="EMBL/GenBank/DDBJ databases">
        <authorList>
            <person name="Gilroy R."/>
        </authorList>
    </citation>
    <scope>NUCLEOTIDE SEQUENCE</scope>
    <source>
        <strain evidence="10">CHK191-13928</strain>
    </source>
</reference>
<dbReference type="PANTHER" id="PTHR43553:SF24">
    <property type="entry name" value="ENERGY-COUPLING FACTOR TRANSPORTER ATP-BINDING PROTEIN ECFA1"/>
    <property type="match status" value="1"/>
</dbReference>
<dbReference type="EMBL" id="DXEM01000035">
    <property type="protein sequence ID" value="HIX68810.1"/>
    <property type="molecule type" value="Genomic_DNA"/>
</dbReference>
<dbReference type="Pfam" id="PF00005">
    <property type="entry name" value="ABC_tran"/>
    <property type="match status" value="1"/>
</dbReference>
<evidence type="ECO:0000313" key="11">
    <source>
        <dbReference type="Proteomes" id="UP000886721"/>
    </source>
</evidence>
<proteinExistence type="inferred from homology"/>
<dbReference type="PROSITE" id="PS50893">
    <property type="entry name" value="ABC_TRANSPORTER_2"/>
    <property type="match status" value="1"/>
</dbReference>